<evidence type="ECO:0008006" key="3">
    <source>
        <dbReference type="Google" id="ProtNLM"/>
    </source>
</evidence>
<dbReference type="AlphaFoldDB" id="A0A2N9FEL8"/>
<gene>
    <name evidence="2" type="ORF">FSB_LOCUS13524</name>
</gene>
<sequence length="361" mass="40042">MSLSFIQVVRTFLSRGNPTEVLKWWGRLNSITRSYVETASFKHFVETQPTETAKKSPLCALAKIWWDTTHTFHIAGVEMTITPYNVYRIIGLRVDGTIPTFSAFRARLHPDREYLGNPDGSSLSAVPDWYDLVLQHLLDRSGEVVAPIGGLPVDCPVQLGWGGPRQPLCGLRRHLSGGHYFLCLSLEDLAGVDKVGSLAADKRAYSWAQFSRRFEGLGVRAFYMAERVTSPAKEKMRILVPMPPLQFTLFPYEAPDEEYHQSLMPTLFPHPVAFADVPSMSGSVPTVPRGLANIILPSWSVPFYQADGSLREMAITRYTNVLGYPIPKNARTAIPNSSRDAQSNPEATESDSDEDDGAPAG</sequence>
<name>A0A2N9FEL8_FAGSY</name>
<feature type="compositionally biased region" description="Acidic residues" evidence="1">
    <location>
        <begin position="348"/>
        <end position="361"/>
    </location>
</feature>
<reference evidence="2" key="1">
    <citation type="submission" date="2018-02" db="EMBL/GenBank/DDBJ databases">
        <authorList>
            <person name="Cohen D.B."/>
            <person name="Kent A.D."/>
        </authorList>
    </citation>
    <scope>NUCLEOTIDE SEQUENCE</scope>
</reference>
<dbReference type="EMBL" id="OIVN01000791">
    <property type="protein sequence ID" value="SPC85642.1"/>
    <property type="molecule type" value="Genomic_DNA"/>
</dbReference>
<evidence type="ECO:0000313" key="2">
    <source>
        <dbReference type="EMBL" id="SPC85642.1"/>
    </source>
</evidence>
<feature type="compositionally biased region" description="Polar residues" evidence="1">
    <location>
        <begin position="334"/>
        <end position="347"/>
    </location>
</feature>
<evidence type="ECO:0000256" key="1">
    <source>
        <dbReference type="SAM" id="MobiDB-lite"/>
    </source>
</evidence>
<proteinExistence type="predicted"/>
<accession>A0A2N9FEL8</accession>
<protein>
    <recommendedName>
        <fullName evidence="3">Aminotransferase-like plant mobile domain-containing protein</fullName>
    </recommendedName>
</protein>
<feature type="region of interest" description="Disordered" evidence="1">
    <location>
        <begin position="330"/>
        <end position="361"/>
    </location>
</feature>
<organism evidence="2">
    <name type="scientific">Fagus sylvatica</name>
    <name type="common">Beechnut</name>
    <dbReference type="NCBI Taxonomy" id="28930"/>
    <lineage>
        <taxon>Eukaryota</taxon>
        <taxon>Viridiplantae</taxon>
        <taxon>Streptophyta</taxon>
        <taxon>Embryophyta</taxon>
        <taxon>Tracheophyta</taxon>
        <taxon>Spermatophyta</taxon>
        <taxon>Magnoliopsida</taxon>
        <taxon>eudicotyledons</taxon>
        <taxon>Gunneridae</taxon>
        <taxon>Pentapetalae</taxon>
        <taxon>rosids</taxon>
        <taxon>fabids</taxon>
        <taxon>Fagales</taxon>
        <taxon>Fagaceae</taxon>
        <taxon>Fagus</taxon>
    </lineage>
</organism>